<dbReference type="EMBL" id="JADYXP020000013">
    <property type="protein sequence ID" value="KAL0111483.1"/>
    <property type="molecule type" value="Genomic_DNA"/>
</dbReference>
<gene>
    <name evidence="2" type="ORF">PUN28_012991</name>
</gene>
<feature type="compositionally biased region" description="Basic and acidic residues" evidence="1">
    <location>
        <begin position="51"/>
        <end position="68"/>
    </location>
</feature>
<feature type="compositionally biased region" description="Basic and acidic residues" evidence="1">
    <location>
        <begin position="14"/>
        <end position="39"/>
    </location>
</feature>
<name>A0AAW2F7P1_9HYME</name>
<evidence type="ECO:0000256" key="1">
    <source>
        <dbReference type="SAM" id="MobiDB-lite"/>
    </source>
</evidence>
<sequence>MTRGDILKPAAVFAEDKAKGEGRAEGKRGENDARSKRENPVFPGKTRSRRRAPDSDDSDARRESEAHRYSRVGALGLDSTRNTSRSLGLFPHVISSVCRRLLGPRPFNPPMLITACSRGAIDE</sequence>
<accession>A0AAW2F7P1</accession>
<comment type="caution">
    <text evidence="2">The sequence shown here is derived from an EMBL/GenBank/DDBJ whole genome shotgun (WGS) entry which is preliminary data.</text>
</comment>
<protein>
    <submittedName>
        <fullName evidence="2">Uncharacterized protein</fullName>
    </submittedName>
</protein>
<dbReference type="Proteomes" id="UP001430953">
    <property type="component" value="Unassembled WGS sequence"/>
</dbReference>
<proteinExistence type="predicted"/>
<feature type="region of interest" description="Disordered" evidence="1">
    <location>
        <begin position="1"/>
        <end position="81"/>
    </location>
</feature>
<evidence type="ECO:0000313" key="2">
    <source>
        <dbReference type="EMBL" id="KAL0111483.1"/>
    </source>
</evidence>
<keyword evidence="3" id="KW-1185">Reference proteome</keyword>
<dbReference type="AlphaFoldDB" id="A0AAW2F7P1"/>
<organism evidence="2 3">
    <name type="scientific">Cardiocondyla obscurior</name>
    <dbReference type="NCBI Taxonomy" id="286306"/>
    <lineage>
        <taxon>Eukaryota</taxon>
        <taxon>Metazoa</taxon>
        <taxon>Ecdysozoa</taxon>
        <taxon>Arthropoda</taxon>
        <taxon>Hexapoda</taxon>
        <taxon>Insecta</taxon>
        <taxon>Pterygota</taxon>
        <taxon>Neoptera</taxon>
        <taxon>Endopterygota</taxon>
        <taxon>Hymenoptera</taxon>
        <taxon>Apocrita</taxon>
        <taxon>Aculeata</taxon>
        <taxon>Formicoidea</taxon>
        <taxon>Formicidae</taxon>
        <taxon>Myrmicinae</taxon>
        <taxon>Cardiocondyla</taxon>
    </lineage>
</organism>
<reference evidence="2 3" key="1">
    <citation type="submission" date="2023-03" db="EMBL/GenBank/DDBJ databases">
        <title>High recombination rates correlate with genetic variation in Cardiocondyla obscurior ants.</title>
        <authorList>
            <person name="Errbii M."/>
        </authorList>
    </citation>
    <scope>NUCLEOTIDE SEQUENCE [LARGE SCALE GENOMIC DNA]</scope>
    <source>
        <strain evidence="2">Alpha-2009</strain>
        <tissue evidence="2">Whole body</tissue>
    </source>
</reference>
<evidence type="ECO:0000313" key="3">
    <source>
        <dbReference type="Proteomes" id="UP001430953"/>
    </source>
</evidence>